<dbReference type="AlphaFoldDB" id="A0A5B7DLY9"/>
<feature type="region of interest" description="Disordered" evidence="1">
    <location>
        <begin position="1"/>
        <end position="23"/>
    </location>
</feature>
<dbReference type="EMBL" id="VSRR010001048">
    <property type="protein sequence ID" value="MPC22054.1"/>
    <property type="molecule type" value="Genomic_DNA"/>
</dbReference>
<gene>
    <name evidence="2" type="ORF">E2C01_015059</name>
</gene>
<protein>
    <submittedName>
        <fullName evidence="2">Uncharacterized protein</fullName>
    </submittedName>
</protein>
<comment type="caution">
    <text evidence="2">The sequence shown here is derived from an EMBL/GenBank/DDBJ whole genome shotgun (WGS) entry which is preliminary data.</text>
</comment>
<evidence type="ECO:0000313" key="2">
    <source>
        <dbReference type="EMBL" id="MPC22054.1"/>
    </source>
</evidence>
<sequence length="112" mass="12142">MAHHSSRTMVIAPPPRPLPHETSEGWTGTSFRLSWMSGGLPTNNQQEKGCWWFFKEVREHNYAEAAAGYGELSMGGVSATVPLQHGEVALLAWAIAGSPLWLAEVAGCPLLL</sequence>
<evidence type="ECO:0000313" key="3">
    <source>
        <dbReference type="Proteomes" id="UP000324222"/>
    </source>
</evidence>
<organism evidence="2 3">
    <name type="scientific">Portunus trituberculatus</name>
    <name type="common">Swimming crab</name>
    <name type="synonym">Neptunus trituberculatus</name>
    <dbReference type="NCBI Taxonomy" id="210409"/>
    <lineage>
        <taxon>Eukaryota</taxon>
        <taxon>Metazoa</taxon>
        <taxon>Ecdysozoa</taxon>
        <taxon>Arthropoda</taxon>
        <taxon>Crustacea</taxon>
        <taxon>Multicrustacea</taxon>
        <taxon>Malacostraca</taxon>
        <taxon>Eumalacostraca</taxon>
        <taxon>Eucarida</taxon>
        <taxon>Decapoda</taxon>
        <taxon>Pleocyemata</taxon>
        <taxon>Brachyura</taxon>
        <taxon>Eubrachyura</taxon>
        <taxon>Portunoidea</taxon>
        <taxon>Portunidae</taxon>
        <taxon>Portuninae</taxon>
        <taxon>Portunus</taxon>
    </lineage>
</organism>
<evidence type="ECO:0000256" key="1">
    <source>
        <dbReference type="SAM" id="MobiDB-lite"/>
    </source>
</evidence>
<name>A0A5B7DLY9_PORTR</name>
<keyword evidence="3" id="KW-1185">Reference proteome</keyword>
<dbReference type="Proteomes" id="UP000324222">
    <property type="component" value="Unassembled WGS sequence"/>
</dbReference>
<proteinExistence type="predicted"/>
<reference evidence="2 3" key="1">
    <citation type="submission" date="2019-05" db="EMBL/GenBank/DDBJ databases">
        <title>Another draft genome of Portunus trituberculatus and its Hox gene families provides insights of decapod evolution.</title>
        <authorList>
            <person name="Jeong J.-H."/>
            <person name="Song I."/>
            <person name="Kim S."/>
            <person name="Choi T."/>
            <person name="Kim D."/>
            <person name="Ryu S."/>
            <person name="Kim W."/>
        </authorList>
    </citation>
    <scope>NUCLEOTIDE SEQUENCE [LARGE SCALE GENOMIC DNA]</scope>
    <source>
        <tissue evidence="2">Muscle</tissue>
    </source>
</reference>
<accession>A0A5B7DLY9</accession>